<feature type="domain" description="Thioredoxin" evidence="6">
    <location>
        <begin position="251"/>
        <end position="389"/>
    </location>
</feature>
<keyword evidence="8" id="KW-1185">Reference proteome</keyword>
<dbReference type="InterPro" id="IPR017937">
    <property type="entry name" value="Thioredoxin_CS"/>
</dbReference>
<evidence type="ECO:0000256" key="4">
    <source>
        <dbReference type="ARBA" id="ARBA00023284"/>
    </source>
</evidence>
<evidence type="ECO:0000256" key="2">
    <source>
        <dbReference type="ARBA" id="ARBA00022748"/>
    </source>
</evidence>
<dbReference type="PANTHER" id="PTHR42852">
    <property type="entry name" value="THIOL:DISULFIDE INTERCHANGE PROTEIN DSBE"/>
    <property type="match status" value="1"/>
</dbReference>
<evidence type="ECO:0000259" key="6">
    <source>
        <dbReference type="PROSITE" id="PS51352"/>
    </source>
</evidence>
<dbReference type="RefSeq" id="WP_079467803.1">
    <property type="nucleotide sequence ID" value="NZ_FUZZ01000001.1"/>
</dbReference>
<proteinExistence type="predicted"/>
<accession>A0A1T5N5C0</accession>
<dbReference type="InterPro" id="IPR050553">
    <property type="entry name" value="Thioredoxin_ResA/DsbE_sf"/>
</dbReference>
<dbReference type="InterPro" id="IPR025380">
    <property type="entry name" value="DUF4369"/>
</dbReference>
<reference evidence="7 8" key="1">
    <citation type="submission" date="2017-02" db="EMBL/GenBank/DDBJ databases">
        <authorList>
            <person name="Peterson S.W."/>
        </authorList>
    </citation>
    <scope>NUCLEOTIDE SEQUENCE [LARGE SCALE GENOMIC DNA]</scope>
    <source>
        <strain evidence="7 8">DSM 18108</strain>
    </source>
</reference>
<name>A0A1T5N5C0_9BACT</name>
<comment type="subcellular location">
    <subcellularLocation>
        <location evidence="1">Cell envelope</location>
    </subcellularLocation>
</comment>
<dbReference type="Gene3D" id="3.40.30.10">
    <property type="entry name" value="Glutaredoxin"/>
    <property type="match status" value="1"/>
</dbReference>
<dbReference type="AlphaFoldDB" id="A0A1T5N5C0"/>
<keyword evidence="3" id="KW-1015">Disulfide bond</keyword>
<dbReference type="CDD" id="cd02966">
    <property type="entry name" value="TlpA_like_family"/>
    <property type="match status" value="1"/>
</dbReference>
<evidence type="ECO:0000256" key="3">
    <source>
        <dbReference type="ARBA" id="ARBA00023157"/>
    </source>
</evidence>
<dbReference type="EMBL" id="FUZZ01000001">
    <property type="protein sequence ID" value="SKC95646.1"/>
    <property type="molecule type" value="Genomic_DNA"/>
</dbReference>
<protein>
    <submittedName>
        <fullName evidence="7">Peroxiredoxin</fullName>
    </submittedName>
</protein>
<dbReference type="Proteomes" id="UP000190166">
    <property type="component" value="Unassembled WGS sequence"/>
</dbReference>
<evidence type="ECO:0000256" key="5">
    <source>
        <dbReference type="SAM" id="SignalP"/>
    </source>
</evidence>
<dbReference type="Pfam" id="PF00578">
    <property type="entry name" value="AhpC-TSA"/>
    <property type="match status" value="1"/>
</dbReference>
<keyword evidence="2" id="KW-0201">Cytochrome c-type biogenesis</keyword>
<dbReference type="InterPro" id="IPR000866">
    <property type="entry name" value="AhpC/TSA"/>
</dbReference>
<feature type="signal peptide" evidence="5">
    <location>
        <begin position="1"/>
        <end position="24"/>
    </location>
</feature>
<keyword evidence="5" id="KW-0732">Signal</keyword>
<dbReference type="Pfam" id="PF14289">
    <property type="entry name" value="DUF4369"/>
    <property type="match status" value="1"/>
</dbReference>
<keyword evidence="4" id="KW-0676">Redox-active center</keyword>
<evidence type="ECO:0000256" key="1">
    <source>
        <dbReference type="ARBA" id="ARBA00004196"/>
    </source>
</evidence>
<organism evidence="7 8">
    <name type="scientific">Chitinophaga ginsengisegetis</name>
    <dbReference type="NCBI Taxonomy" id="393003"/>
    <lineage>
        <taxon>Bacteria</taxon>
        <taxon>Pseudomonadati</taxon>
        <taxon>Bacteroidota</taxon>
        <taxon>Chitinophagia</taxon>
        <taxon>Chitinophagales</taxon>
        <taxon>Chitinophagaceae</taxon>
        <taxon>Chitinophaga</taxon>
    </lineage>
</organism>
<feature type="chain" id="PRO_5010537318" evidence="5">
    <location>
        <begin position="25"/>
        <end position="389"/>
    </location>
</feature>
<dbReference type="InterPro" id="IPR036249">
    <property type="entry name" value="Thioredoxin-like_sf"/>
</dbReference>
<dbReference type="GO" id="GO:0030313">
    <property type="term" value="C:cell envelope"/>
    <property type="evidence" value="ECO:0007669"/>
    <property type="project" value="UniProtKB-SubCell"/>
</dbReference>
<gene>
    <name evidence="7" type="ORF">SAMN05660461_0470</name>
</gene>
<evidence type="ECO:0000313" key="7">
    <source>
        <dbReference type="EMBL" id="SKC95646.1"/>
    </source>
</evidence>
<dbReference type="GO" id="GO:0016491">
    <property type="term" value="F:oxidoreductase activity"/>
    <property type="evidence" value="ECO:0007669"/>
    <property type="project" value="InterPro"/>
</dbReference>
<evidence type="ECO:0000313" key="8">
    <source>
        <dbReference type="Proteomes" id="UP000190166"/>
    </source>
</evidence>
<dbReference type="PANTHER" id="PTHR42852:SF6">
    <property type="entry name" value="THIOL:DISULFIDE INTERCHANGE PROTEIN DSBE"/>
    <property type="match status" value="1"/>
</dbReference>
<dbReference type="GO" id="GO:0017004">
    <property type="term" value="P:cytochrome complex assembly"/>
    <property type="evidence" value="ECO:0007669"/>
    <property type="project" value="UniProtKB-KW"/>
</dbReference>
<dbReference type="PROSITE" id="PS51352">
    <property type="entry name" value="THIOREDOXIN_2"/>
    <property type="match status" value="1"/>
</dbReference>
<dbReference type="SUPFAM" id="SSF52833">
    <property type="entry name" value="Thioredoxin-like"/>
    <property type="match status" value="1"/>
</dbReference>
<dbReference type="InterPro" id="IPR013766">
    <property type="entry name" value="Thioredoxin_domain"/>
</dbReference>
<dbReference type="GO" id="GO:0016209">
    <property type="term" value="F:antioxidant activity"/>
    <property type="evidence" value="ECO:0007669"/>
    <property type="project" value="InterPro"/>
</dbReference>
<dbReference type="STRING" id="393003.SAMN05660461_0470"/>
<dbReference type="PROSITE" id="PS00194">
    <property type="entry name" value="THIOREDOXIN_1"/>
    <property type="match status" value="1"/>
</dbReference>
<sequence>MKKKLTGGLLAALAFSLTAVCLFAAPVNRNYTIEGTLHQVRESKVFLLKQYRSGQEADSAVLVNGRFRFEGILKDDIVAAMFTMHVPVTEVQLAENPFAGMSSRHFYLSPGKLVVSGNRLEDIMFAGTAEADDLMRLEGILGPINATLSRIGSQYRLISAMNGFPGKQDSLAAYSVASEKLADKYREAEKLFIKDHPASLLSMAMFRSMTEVVDTKDAEEMEVLLTGLSPLLRNREDMRVIRKRLLVLSRLVPGKPALEFSMPDSAGNSVTLSSYRGKYVLVEFWASWCGPCRSQTPYLMKSYETFKGRNFDILGISLDDNRQKWLKAIHEDKLPWTQVSELKGHSSKIVSKYAVTGIPLNFLIDPNGIIVATNLRNDGLYAKLAELLK</sequence>